<dbReference type="EMBL" id="JAVLET010000012">
    <property type="protein sequence ID" value="KAL0466744.1"/>
    <property type="molecule type" value="Genomic_DNA"/>
</dbReference>
<keyword evidence="1" id="KW-1133">Transmembrane helix</keyword>
<reference evidence="2 3" key="1">
    <citation type="submission" date="2023-09" db="EMBL/GenBank/DDBJ databases">
        <title>Multi-omics analysis of a traditional fermented food reveals byproduct-associated fungal strains for waste-to-food upcycling.</title>
        <authorList>
            <consortium name="Lawrence Berkeley National Laboratory"/>
            <person name="Rekdal V.M."/>
            <person name="Villalobos-Escobedo J.M."/>
            <person name="Rodriguez-Valeron N."/>
            <person name="Garcia M.O."/>
            <person name="Vasquez D.P."/>
            <person name="Damayanti I."/>
            <person name="Sorensen P.M."/>
            <person name="Baidoo E.E."/>
            <person name="De Carvalho A.C."/>
            <person name="Riley R."/>
            <person name="Lipzen A."/>
            <person name="He G."/>
            <person name="Yan M."/>
            <person name="Haridas S."/>
            <person name="Daum C."/>
            <person name="Yoshinaga Y."/>
            <person name="Ng V."/>
            <person name="Grigoriev I.V."/>
            <person name="Munk R."/>
            <person name="Nuraida L."/>
            <person name="Wijaya C.H."/>
            <person name="Morales P.-C."/>
            <person name="Keasling J.D."/>
        </authorList>
    </citation>
    <scope>NUCLEOTIDE SEQUENCE [LARGE SCALE GENOMIC DNA]</scope>
    <source>
        <strain evidence="2 3">FGSC 2613</strain>
    </source>
</reference>
<evidence type="ECO:0000313" key="3">
    <source>
        <dbReference type="Proteomes" id="UP001451303"/>
    </source>
</evidence>
<keyword evidence="1" id="KW-0812">Transmembrane</keyword>
<keyword evidence="1" id="KW-0472">Membrane</keyword>
<sequence length="221" mass="24778">MATQATRGFQDSSLGGSDNLLRGFGNTEQGSICKRRINRQGEQQPNGGVARRDDFFTQAPQHKSKPCSLLSLFSFLELERVIFHYQSFQLAARSLWCTLVGCVAWLRISRERLGFVGFLAYTGVGFWMGIGRLVTWVWGCWLAFFFFFVLNALQGSIPCLSLKDGQCQQARTGSFFSSPSSPFPGSLTQVGGETHSHTTSRWFQVTGRRDLFPACLHKRDV</sequence>
<keyword evidence="3" id="KW-1185">Reference proteome</keyword>
<feature type="transmembrane region" description="Helical" evidence="1">
    <location>
        <begin position="136"/>
        <end position="153"/>
    </location>
</feature>
<proteinExistence type="predicted"/>
<evidence type="ECO:0000313" key="2">
    <source>
        <dbReference type="EMBL" id="KAL0466744.1"/>
    </source>
</evidence>
<dbReference type="Proteomes" id="UP001451303">
    <property type="component" value="Unassembled WGS sequence"/>
</dbReference>
<organism evidence="2 3">
    <name type="scientific">Neurospora intermedia</name>
    <dbReference type="NCBI Taxonomy" id="5142"/>
    <lineage>
        <taxon>Eukaryota</taxon>
        <taxon>Fungi</taxon>
        <taxon>Dikarya</taxon>
        <taxon>Ascomycota</taxon>
        <taxon>Pezizomycotina</taxon>
        <taxon>Sordariomycetes</taxon>
        <taxon>Sordariomycetidae</taxon>
        <taxon>Sordariales</taxon>
        <taxon>Sordariaceae</taxon>
        <taxon>Neurospora</taxon>
    </lineage>
</organism>
<evidence type="ECO:0008006" key="4">
    <source>
        <dbReference type="Google" id="ProtNLM"/>
    </source>
</evidence>
<accession>A0ABR3D268</accession>
<name>A0ABR3D268_NEUIN</name>
<protein>
    <recommendedName>
        <fullName evidence="4">Transmembrane protein</fullName>
    </recommendedName>
</protein>
<feature type="transmembrane region" description="Helical" evidence="1">
    <location>
        <begin position="113"/>
        <end position="130"/>
    </location>
</feature>
<gene>
    <name evidence="2" type="ORF">QR685DRAFT_105704</name>
</gene>
<evidence type="ECO:0000256" key="1">
    <source>
        <dbReference type="SAM" id="Phobius"/>
    </source>
</evidence>
<comment type="caution">
    <text evidence="2">The sequence shown here is derived from an EMBL/GenBank/DDBJ whole genome shotgun (WGS) entry which is preliminary data.</text>
</comment>